<organism evidence="1 2">
    <name type="scientific">Morganella morganii</name>
    <name type="common">Proteus morganii</name>
    <dbReference type="NCBI Taxonomy" id="582"/>
    <lineage>
        <taxon>Bacteria</taxon>
        <taxon>Pseudomonadati</taxon>
        <taxon>Pseudomonadota</taxon>
        <taxon>Gammaproteobacteria</taxon>
        <taxon>Enterobacterales</taxon>
        <taxon>Morganellaceae</taxon>
        <taxon>Morganella</taxon>
    </lineage>
</organism>
<accession>A0A433ZPR1</accession>
<evidence type="ECO:0000313" key="1">
    <source>
        <dbReference type="EMBL" id="RUT64096.1"/>
    </source>
</evidence>
<evidence type="ECO:0000313" key="2">
    <source>
        <dbReference type="Proteomes" id="UP000286908"/>
    </source>
</evidence>
<protein>
    <recommendedName>
        <fullName evidence="3">DUF1845 domain-containing protein</fullName>
    </recommendedName>
</protein>
<dbReference type="EMBL" id="NRQY01000005">
    <property type="protein sequence ID" value="RUT64096.1"/>
    <property type="molecule type" value="Genomic_DNA"/>
</dbReference>
<comment type="caution">
    <text evidence="1">The sequence shown here is derived from an EMBL/GenBank/DDBJ whole genome shotgun (WGS) entry which is preliminary data.</text>
</comment>
<reference evidence="1 2" key="1">
    <citation type="submission" date="2017-08" db="EMBL/GenBank/DDBJ databases">
        <title>Draft genome sequence of pheromone producing symbiont Morganella morganii, of the female New Zealand grass grub Costelytra giveni.</title>
        <authorList>
            <person name="Laugraud A."/>
            <person name="Young S.D."/>
            <person name="Hurst M.H."/>
        </authorList>
    </citation>
    <scope>NUCLEOTIDE SEQUENCE [LARGE SCALE GENOMIC DNA]</scope>
    <source>
        <strain evidence="1 2">MMsCG</strain>
    </source>
</reference>
<dbReference type="OrthoDB" id="6630616at2"/>
<proteinExistence type="predicted"/>
<evidence type="ECO:0008006" key="3">
    <source>
        <dbReference type="Google" id="ProtNLM"/>
    </source>
</evidence>
<name>A0A433ZPR1_MORMO</name>
<dbReference type="Proteomes" id="UP000286908">
    <property type="component" value="Unassembled WGS sequence"/>
</dbReference>
<gene>
    <name evidence="1" type="ORF">CKG00_18355</name>
</gene>
<dbReference type="AlphaFoldDB" id="A0A433ZPR1"/>
<sequence>MKTKNITLVFNDIITLMMWDESHAPRPSSRDCADGQKVTFFIQRLYTASKLKKFKSRLHYVRHVLSVKAIDLITPKLLTAQQEYLDTVKTLKRTCQQLSLTNLVDDELLHKQTSVTVDILPCPPVLTFIRINQAADEANRIMYRLYKSGVVSAKEYFDERKEIFKIINQLKKDITKIAWQVENAVQEEKKREA</sequence>